<keyword evidence="2" id="KW-1185">Reference proteome</keyword>
<reference evidence="1" key="2">
    <citation type="submission" date="2020-05" db="EMBL/GenBank/DDBJ databases">
        <authorList>
            <person name="Kim H.-S."/>
            <person name="Proctor R.H."/>
            <person name="Brown D.W."/>
        </authorList>
    </citation>
    <scope>NUCLEOTIDE SEQUENCE</scope>
    <source>
        <strain evidence="1">NRRL 20472</strain>
    </source>
</reference>
<gene>
    <name evidence="1" type="ORF">FSARC_580</name>
</gene>
<sequence>MRFPTQVQYDGESILFVIDSRRQSTPRLKAMLDLLTCADDYAVIAEKDEWRVTLHRRGPRAGPRYVRYQWRQFVRVCQTRVGRYCCAGVKLEEWAKSLYPGQLLTTDTDGPPRRWERDWDSGTRWDHGVWNEQGVTRYEHGKHNLLDV</sequence>
<dbReference type="EMBL" id="JABEXW010000032">
    <property type="protein sequence ID" value="KAF4973003.1"/>
    <property type="molecule type" value="Genomic_DNA"/>
</dbReference>
<evidence type="ECO:0000313" key="2">
    <source>
        <dbReference type="Proteomes" id="UP000622797"/>
    </source>
</evidence>
<dbReference type="Proteomes" id="UP000622797">
    <property type="component" value="Unassembled WGS sequence"/>
</dbReference>
<organism evidence="1 2">
    <name type="scientific">Fusarium sarcochroum</name>
    <dbReference type="NCBI Taxonomy" id="1208366"/>
    <lineage>
        <taxon>Eukaryota</taxon>
        <taxon>Fungi</taxon>
        <taxon>Dikarya</taxon>
        <taxon>Ascomycota</taxon>
        <taxon>Pezizomycotina</taxon>
        <taxon>Sordariomycetes</taxon>
        <taxon>Hypocreomycetidae</taxon>
        <taxon>Hypocreales</taxon>
        <taxon>Nectriaceae</taxon>
        <taxon>Fusarium</taxon>
        <taxon>Fusarium lateritium species complex</taxon>
    </lineage>
</organism>
<reference evidence="1" key="1">
    <citation type="journal article" date="2020" name="BMC Genomics">
        <title>Correction to: Identification and distribution of gene clusters required for synthesis of sphingolipid metabolism inhibitors in diverse species of the filamentous fungus Fusarium.</title>
        <authorList>
            <person name="Kim H.S."/>
            <person name="Lohmar J.M."/>
            <person name="Busman M."/>
            <person name="Brown D.W."/>
            <person name="Naumann T.A."/>
            <person name="Divon H.H."/>
            <person name="Lysoe E."/>
            <person name="Uhlig S."/>
            <person name="Proctor R.H."/>
        </authorList>
    </citation>
    <scope>NUCLEOTIDE SEQUENCE</scope>
    <source>
        <strain evidence="1">NRRL 20472</strain>
    </source>
</reference>
<comment type="caution">
    <text evidence="1">The sequence shown here is derived from an EMBL/GenBank/DDBJ whole genome shotgun (WGS) entry which is preliminary data.</text>
</comment>
<name>A0A8H4UAQ9_9HYPO</name>
<dbReference type="AlphaFoldDB" id="A0A8H4UAQ9"/>
<protein>
    <submittedName>
        <fullName evidence="1">Uncharacterized protein</fullName>
    </submittedName>
</protein>
<evidence type="ECO:0000313" key="1">
    <source>
        <dbReference type="EMBL" id="KAF4973003.1"/>
    </source>
</evidence>
<accession>A0A8H4UAQ9</accession>
<proteinExistence type="predicted"/>